<comment type="subcellular location">
    <subcellularLocation>
        <location evidence="1">Membrane</location>
        <topology evidence="1">Single-pass membrane protein</topology>
    </subcellularLocation>
</comment>
<dbReference type="Proteomes" id="UP000731907">
    <property type="component" value="Unassembled WGS sequence"/>
</dbReference>
<sequence>MKNEGPGLLEWIAYHRAIGIDHFLIYSNDCEDGTDAMLDRLQDLGLLTHRRNASPKGRNTRAQAIAIDQLATDPVYQAAPWVLFIDADEFLNIHHGTGQLADLFAAAPEADCFLIHWRLFGTSGRHRFEPGLLTEQFTRAIALSHRAVRGSFAPKALFRTAAFLKPGIHRPRQRPDLPPDLPPARHAYADGTPASRAWGRIEAAASFTHAQINHYSVQSLDMIILKYLRGFAAGNAPPDPLSYLQSRDFNHEEDRSIQRHLPALRKERDRLLADPVLGPLQRAAEDWRLATLARQVWRRRNRPLIDRMIAAQSAMQPPA</sequence>
<organism evidence="4 5">
    <name type="scientific">Paragemmobacter amnigenus</name>
    <dbReference type="NCBI Taxonomy" id="2852097"/>
    <lineage>
        <taxon>Bacteria</taxon>
        <taxon>Pseudomonadati</taxon>
        <taxon>Pseudomonadota</taxon>
        <taxon>Alphaproteobacteria</taxon>
        <taxon>Rhodobacterales</taxon>
        <taxon>Paracoccaceae</taxon>
        <taxon>Paragemmobacter</taxon>
    </lineage>
</organism>
<gene>
    <name evidence="4" type="ORF">GU927_015345</name>
</gene>
<protein>
    <submittedName>
        <fullName evidence="4">Glycosyltransferase family 2 protein</fullName>
    </submittedName>
</protein>
<accession>A0ABS6JA35</accession>
<name>A0ABS6JA35_9RHOB</name>
<dbReference type="PANTHER" id="PTHR21461">
    <property type="entry name" value="GLYCOSYLTRANSFERASE FAMILY 92 PROTEIN"/>
    <property type="match status" value="1"/>
</dbReference>
<evidence type="ECO:0000313" key="4">
    <source>
        <dbReference type="EMBL" id="MBU9699225.1"/>
    </source>
</evidence>
<evidence type="ECO:0000256" key="1">
    <source>
        <dbReference type="ARBA" id="ARBA00004167"/>
    </source>
</evidence>
<dbReference type="Pfam" id="PF13704">
    <property type="entry name" value="Glyco_tranf_2_4"/>
    <property type="match status" value="1"/>
</dbReference>
<keyword evidence="2" id="KW-0812">Transmembrane</keyword>
<keyword evidence="3" id="KW-1133">Transmembrane helix</keyword>
<evidence type="ECO:0000256" key="3">
    <source>
        <dbReference type="ARBA" id="ARBA00022989"/>
    </source>
</evidence>
<dbReference type="PANTHER" id="PTHR21461:SF69">
    <property type="entry name" value="GLYCOSYLTRANSFERASE FAMILY 92 PROTEIN"/>
    <property type="match status" value="1"/>
</dbReference>
<evidence type="ECO:0000256" key="2">
    <source>
        <dbReference type="ARBA" id="ARBA00022692"/>
    </source>
</evidence>
<dbReference type="EMBL" id="JAAATX020000011">
    <property type="protein sequence ID" value="MBU9699225.1"/>
    <property type="molecule type" value="Genomic_DNA"/>
</dbReference>
<proteinExistence type="predicted"/>
<dbReference type="RefSeq" id="WP_217765700.1">
    <property type="nucleotide sequence ID" value="NZ_JAAATX020000011.1"/>
</dbReference>
<comment type="caution">
    <text evidence="4">The sequence shown here is derived from an EMBL/GenBank/DDBJ whole genome shotgun (WGS) entry which is preliminary data.</text>
</comment>
<keyword evidence="5" id="KW-1185">Reference proteome</keyword>
<evidence type="ECO:0000313" key="5">
    <source>
        <dbReference type="Proteomes" id="UP000731907"/>
    </source>
</evidence>
<reference evidence="4 5" key="1">
    <citation type="submission" date="2021-06" db="EMBL/GenBank/DDBJ databases">
        <title>Rhodobacteraceae bacterium strain HSP-20.</title>
        <authorList>
            <person name="Chen W.-M."/>
        </authorList>
    </citation>
    <scope>NUCLEOTIDE SEQUENCE [LARGE SCALE GENOMIC DNA]</scope>
    <source>
        <strain evidence="4 5">HSP-20</strain>
    </source>
</reference>
<keyword evidence="3" id="KW-0472">Membrane</keyword>